<keyword evidence="3" id="KW-1185">Reference proteome</keyword>
<dbReference type="EMBL" id="ATLV01026304">
    <property type="status" value="NOT_ANNOTATED_CDS"/>
    <property type="molecule type" value="Genomic_DNA"/>
</dbReference>
<dbReference type="Proteomes" id="UP000030765">
    <property type="component" value="Unassembled WGS sequence"/>
</dbReference>
<proteinExistence type="predicted"/>
<sequence>MAISRFVFLRRVPQRCQRQGKVSSLSWVVSPPPFEAISWGAIGKTTLVVGRSQHIAPGLDFPSAKEVPESDIIDEKMCF</sequence>
<reference evidence="1 3" key="1">
    <citation type="journal article" date="2014" name="BMC Genomics">
        <title>Genome sequence of Anopheles sinensis provides insight into genetics basis of mosquito competence for malaria parasites.</title>
        <authorList>
            <person name="Zhou D."/>
            <person name="Zhang D."/>
            <person name="Ding G."/>
            <person name="Shi L."/>
            <person name="Hou Q."/>
            <person name="Ye Y."/>
            <person name="Xu Y."/>
            <person name="Zhou H."/>
            <person name="Xiong C."/>
            <person name="Li S."/>
            <person name="Yu J."/>
            <person name="Hong S."/>
            <person name="Yu X."/>
            <person name="Zou P."/>
            <person name="Chen C."/>
            <person name="Chang X."/>
            <person name="Wang W."/>
            <person name="Lv Y."/>
            <person name="Sun Y."/>
            <person name="Ma L."/>
            <person name="Shen B."/>
            <person name="Zhu C."/>
        </authorList>
    </citation>
    <scope>NUCLEOTIDE SEQUENCE [LARGE SCALE GENOMIC DNA]</scope>
</reference>
<organism evidence="1">
    <name type="scientific">Anopheles sinensis</name>
    <name type="common">Mosquito</name>
    <dbReference type="NCBI Taxonomy" id="74873"/>
    <lineage>
        <taxon>Eukaryota</taxon>
        <taxon>Metazoa</taxon>
        <taxon>Ecdysozoa</taxon>
        <taxon>Arthropoda</taxon>
        <taxon>Hexapoda</taxon>
        <taxon>Insecta</taxon>
        <taxon>Pterygota</taxon>
        <taxon>Neoptera</taxon>
        <taxon>Endopterygota</taxon>
        <taxon>Diptera</taxon>
        <taxon>Nematocera</taxon>
        <taxon>Culicoidea</taxon>
        <taxon>Culicidae</taxon>
        <taxon>Anophelinae</taxon>
        <taxon>Anopheles</taxon>
    </lineage>
</organism>
<dbReference type="EnsemblMetazoa" id="ASIC021300-RA">
    <property type="protein sequence ID" value="ASIC021300-PA"/>
    <property type="gene ID" value="ASIC021300"/>
</dbReference>
<evidence type="ECO:0000313" key="3">
    <source>
        <dbReference type="Proteomes" id="UP000030765"/>
    </source>
</evidence>
<reference evidence="2" key="2">
    <citation type="submission" date="2020-05" db="UniProtKB">
        <authorList>
            <consortium name="EnsemblMetazoa"/>
        </authorList>
    </citation>
    <scope>IDENTIFICATION</scope>
</reference>
<protein>
    <submittedName>
        <fullName evidence="1 2">Uncharacterized protein</fullName>
    </submittedName>
</protein>
<dbReference type="VEuPathDB" id="VectorBase:ASIC021300"/>
<evidence type="ECO:0000313" key="2">
    <source>
        <dbReference type="EnsemblMetazoa" id="ASIC021300-PA"/>
    </source>
</evidence>
<evidence type="ECO:0000313" key="1">
    <source>
        <dbReference type="EMBL" id="KFB53006.1"/>
    </source>
</evidence>
<accession>A0A084WS12</accession>
<gene>
    <name evidence="1" type="ORF">ZHAS_00021300</name>
</gene>
<dbReference type="AlphaFoldDB" id="A0A084WS12"/>
<dbReference type="EMBL" id="KE525409">
    <property type="protein sequence ID" value="KFB53006.1"/>
    <property type="molecule type" value="Genomic_DNA"/>
</dbReference>
<name>A0A084WS12_ANOSI</name>